<dbReference type="Proteomes" id="UP000198597">
    <property type="component" value="Unassembled WGS sequence"/>
</dbReference>
<dbReference type="InterPro" id="IPR016160">
    <property type="entry name" value="Ald_DH_CS_CYS"/>
</dbReference>
<dbReference type="SUPFAM" id="SSF53720">
    <property type="entry name" value="ALDH-like"/>
    <property type="match status" value="1"/>
</dbReference>
<dbReference type="Gene3D" id="3.40.309.10">
    <property type="entry name" value="Aldehyde Dehydrogenase, Chain A, domain 2"/>
    <property type="match status" value="1"/>
</dbReference>
<dbReference type="RefSeq" id="WP_089969384.1">
    <property type="nucleotide sequence ID" value="NZ_FNJM01000005.1"/>
</dbReference>
<keyword evidence="2 4" id="KW-0560">Oxidoreductase</keyword>
<dbReference type="CDD" id="cd07136">
    <property type="entry name" value="ALDH_YwdH-P39616"/>
    <property type="match status" value="1"/>
</dbReference>
<keyword evidence="10" id="KW-1185">Reference proteome</keyword>
<keyword evidence="3" id="KW-0520">NAD</keyword>
<gene>
    <name evidence="9" type="ORF">SAMN04488529_105185</name>
</gene>
<dbReference type="GO" id="GO:0004029">
    <property type="term" value="F:aldehyde dehydrogenase (NAD+) activity"/>
    <property type="evidence" value="ECO:0007669"/>
    <property type="project" value="TreeGrafter"/>
</dbReference>
<feature type="active site" evidence="5">
    <location>
        <position position="246"/>
    </location>
</feature>
<dbReference type="EMBL" id="FNJM01000005">
    <property type="protein sequence ID" value="SDP44228.1"/>
    <property type="molecule type" value="Genomic_DNA"/>
</dbReference>
<organism evidence="9 10">
    <name type="scientific">Clostridium gasigenes</name>
    <dbReference type="NCBI Taxonomy" id="94869"/>
    <lineage>
        <taxon>Bacteria</taxon>
        <taxon>Bacillati</taxon>
        <taxon>Bacillota</taxon>
        <taxon>Clostridia</taxon>
        <taxon>Eubacteriales</taxon>
        <taxon>Clostridiaceae</taxon>
        <taxon>Clostridium</taxon>
    </lineage>
</organism>
<feature type="active site" evidence="5 6">
    <location>
        <position position="212"/>
    </location>
</feature>
<feature type="domain" description="Aldehyde dehydrogenase" evidence="8">
    <location>
        <begin position="12"/>
        <end position="430"/>
    </location>
</feature>
<dbReference type="GO" id="GO:0006081">
    <property type="term" value="P:aldehyde metabolic process"/>
    <property type="evidence" value="ECO:0007669"/>
    <property type="project" value="InterPro"/>
</dbReference>
<dbReference type="InterPro" id="IPR016163">
    <property type="entry name" value="Ald_DH_C"/>
</dbReference>
<dbReference type="InterPro" id="IPR016162">
    <property type="entry name" value="Ald_DH_N"/>
</dbReference>
<evidence type="ECO:0000259" key="8">
    <source>
        <dbReference type="Pfam" id="PF00171"/>
    </source>
</evidence>
<evidence type="ECO:0000313" key="10">
    <source>
        <dbReference type="Proteomes" id="UP000198597"/>
    </source>
</evidence>
<evidence type="ECO:0000313" key="9">
    <source>
        <dbReference type="EMBL" id="SDP44228.1"/>
    </source>
</evidence>
<name>A0A1H0SSJ3_9CLOT</name>
<dbReference type="PANTHER" id="PTHR43570:SF16">
    <property type="entry name" value="ALDEHYDE DEHYDROGENASE TYPE III, ISOFORM Q"/>
    <property type="match status" value="1"/>
</dbReference>
<dbReference type="InterPro" id="IPR012394">
    <property type="entry name" value="Aldehyde_DH_NAD(P)"/>
</dbReference>
<evidence type="ECO:0000256" key="6">
    <source>
        <dbReference type="PROSITE-ProRule" id="PRU10007"/>
    </source>
</evidence>
<sequence length="458" mass="51988">MIKIKETFEKQKEFYDTGKTKNIDFRISNLKKLRKIIKNNEELIIEALKKDLGKSPFESYATEIGLVYDELNIHIKNTRKWAKREKKRSPLVHFPAKSYIYKEPYGVALIIGPFNYPIQLILAPLVAAIAAGNCVILKPSENTINTSILLEKIINDNFDESYVKVVNPLGGKEIVSYLLDLRFDYIFFTGSVGVGKIVMKKAAENLIPVTLELGGKSPCIVDKDAKLELSAKRLVWGKFLNAGQTCVAPDYLYVHKDIKEEFLKAVVKEIRNQFGENIKESIDFTRLINLKTLDRLKSYMNDGDIFFGGGYDEKELYFEPTVITNIKNSSKIMEEEIFGPILPVLEFEDINEVIRYVNDKDKPLALYYFSENKDNIEHVLNNTTAGGVTINDTIIHVASAYLPFGGVGSSGMGSYHGEASFDTFTHRKSVIKRGTFIDIPIRYAPYNDKISIIKKLMK</sequence>
<comment type="similarity">
    <text evidence="1 4 7">Belongs to the aldehyde dehydrogenase family.</text>
</comment>
<dbReference type="InterPro" id="IPR015590">
    <property type="entry name" value="Aldehyde_DH_dom"/>
</dbReference>
<proteinExistence type="inferred from homology"/>
<evidence type="ECO:0000256" key="3">
    <source>
        <dbReference type="ARBA" id="ARBA00023027"/>
    </source>
</evidence>
<evidence type="ECO:0000256" key="7">
    <source>
        <dbReference type="RuleBase" id="RU003345"/>
    </source>
</evidence>
<accession>A0A1H0SSJ3</accession>
<evidence type="ECO:0000256" key="1">
    <source>
        <dbReference type="ARBA" id="ARBA00009986"/>
    </source>
</evidence>
<dbReference type="STRING" id="94869.SAMN04488529_105185"/>
<dbReference type="GO" id="GO:0005737">
    <property type="term" value="C:cytoplasm"/>
    <property type="evidence" value="ECO:0007669"/>
    <property type="project" value="TreeGrafter"/>
</dbReference>
<dbReference type="PROSITE" id="PS00070">
    <property type="entry name" value="ALDEHYDE_DEHYDR_CYS"/>
    <property type="match status" value="1"/>
</dbReference>
<dbReference type="Pfam" id="PF00171">
    <property type="entry name" value="Aldedh"/>
    <property type="match status" value="1"/>
</dbReference>
<reference evidence="9 10" key="1">
    <citation type="submission" date="2016-10" db="EMBL/GenBank/DDBJ databases">
        <authorList>
            <person name="de Groot N.N."/>
        </authorList>
    </citation>
    <scope>NUCLEOTIDE SEQUENCE [LARGE SCALE GENOMIC DNA]</scope>
    <source>
        <strain evidence="9 10">DSM 12272</strain>
    </source>
</reference>
<dbReference type="PANTHER" id="PTHR43570">
    <property type="entry name" value="ALDEHYDE DEHYDROGENASE"/>
    <property type="match status" value="1"/>
</dbReference>
<evidence type="ECO:0000256" key="4">
    <source>
        <dbReference type="PIRNR" id="PIRNR036492"/>
    </source>
</evidence>
<protein>
    <recommendedName>
        <fullName evidence="4">Aldehyde dehydrogenase</fullName>
    </recommendedName>
</protein>
<dbReference type="PIRSF" id="PIRSF036492">
    <property type="entry name" value="ALDH"/>
    <property type="match status" value="1"/>
</dbReference>
<dbReference type="FunFam" id="3.40.309.10:FF:000003">
    <property type="entry name" value="Aldehyde dehydrogenase"/>
    <property type="match status" value="1"/>
</dbReference>
<dbReference type="AlphaFoldDB" id="A0A1H0SSJ3"/>
<dbReference type="PROSITE" id="PS00687">
    <property type="entry name" value="ALDEHYDE_DEHYDR_GLU"/>
    <property type="match status" value="1"/>
</dbReference>
<dbReference type="OrthoDB" id="9762913at2"/>
<dbReference type="Gene3D" id="3.40.605.10">
    <property type="entry name" value="Aldehyde Dehydrogenase, Chain A, domain 1"/>
    <property type="match status" value="1"/>
</dbReference>
<dbReference type="InterPro" id="IPR029510">
    <property type="entry name" value="Ald_DH_CS_GLU"/>
</dbReference>
<evidence type="ECO:0000256" key="5">
    <source>
        <dbReference type="PIRSR" id="PIRSR036492-1"/>
    </source>
</evidence>
<dbReference type="FunFam" id="3.40.605.10:FF:000004">
    <property type="entry name" value="Aldehyde dehydrogenase"/>
    <property type="match status" value="1"/>
</dbReference>
<evidence type="ECO:0000256" key="2">
    <source>
        <dbReference type="ARBA" id="ARBA00023002"/>
    </source>
</evidence>
<dbReference type="InterPro" id="IPR016161">
    <property type="entry name" value="Ald_DH/histidinol_DH"/>
</dbReference>